<feature type="transmembrane region" description="Helical" evidence="16">
    <location>
        <begin position="328"/>
        <end position="351"/>
    </location>
</feature>
<feature type="domain" description="NADH:quinone oxidoreductase/Mrp antiporter transmembrane" evidence="17">
    <location>
        <begin position="105"/>
        <end position="382"/>
    </location>
</feature>
<reference evidence="20" key="1">
    <citation type="journal article" date="2019" name="Mol. Phylogenet. Evol.">
        <title>A mitochondrial genome phylogeny of Mytilidae (Bivalvia: Mytilida).</title>
        <authorList>
            <person name="Lee Y."/>
            <person name="Kwak H."/>
            <person name="Shin J."/>
            <person name="Kim S.C."/>
            <person name="Kim T."/>
            <person name="Park J.K."/>
        </authorList>
    </citation>
    <scope>NUCLEOTIDE SEQUENCE</scope>
</reference>
<feature type="transmembrane region" description="Helical" evidence="16">
    <location>
        <begin position="110"/>
        <end position="128"/>
    </location>
</feature>
<feature type="domain" description="NADH dehydrogenase subunit 5 C-terminal" evidence="19">
    <location>
        <begin position="387"/>
        <end position="566"/>
    </location>
</feature>
<feature type="transmembrane region" description="Helical" evidence="16">
    <location>
        <begin position="265"/>
        <end position="286"/>
    </location>
</feature>
<name>A0A516EZF1_BATTH</name>
<dbReference type="Pfam" id="PF00361">
    <property type="entry name" value="Proton_antipo_M"/>
    <property type="match status" value="1"/>
</dbReference>
<comment type="subcellular location">
    <subcellularLocation>
        <location evidence="1">Mitochondrion inner membrane</location>
        <topology evidence="1">Multi-pass membrane protein</topology>
    </subcellularLocation>
</comment>
<gene>
    <name evidence="20" type="primary">nad5</name>
</gene>
<dbReference type="PANTHER" id="PTHR42829">
    <property type="entry name" value="NADH-UBIQUINONE OXIDOREDUCTASE CHAIN 5"/>
    <property type="match status" value="1"/>
</dbReference>
<keyword evidence="7" id="KW-0999">Mitochondrion inner membrane</keyword>
<dbReference type="InterPro" id="IPR001516">
    <property type="entry name" value="Proton_antipo_N"/>
</dbReference>
<dbReference type="GO" id="GO:0005743">
    <property type="term" value="C:mitochondrial inner membrane"/>
    <property type="evidence" value="ECO:0007669"/>
    <property type="project" value="UniProtKB-SubCell"/>
</dbReference>
<evidence type="ECO:0000259" key="17">
    <source>
        <dbReference type="Pfam" id="PF00361"/>
    </source>
</evidence>
<keyword evidence="10 16" id="KW-1133">Transmembrane helix</keyword>
<evidence type="ECO:0000256" key="10">
    <source>
        <dbReference type="ARBA" id="ARBA00022989"/>
    </source>
</evidence>
<dbReference type="EC" id="7.1.1.2" evidence="2 16"/>
<feature type="transmembrane region" description="Helical" evidence="16">
    <location>
        <begin position="12"/>
        <end position="33"/>
    </location>
</feature>
<evidence type="ECO:0000256" key="11">
    <source>
        <dbReference type="ARBA" id="ARBA00023027"/>
    </source>
</evidence>
<keyword evidence="13 16" id="KW-0496">Mitochondrion</keyword>
<keyword evidence="5" id="KW-0679">Respiratory chain</keyword>
<protein>
    <recommendedName>
        <fullName evidence="3 16">NADH-ubiquinone oxidoreductase chain 5</fullName>
        <ecNumber evidence="2 16">7.1.1.2</ecNumber>
    </recommendedName>
</protein>
<evidence type="ECO:0000256" key="16">
    <source>
        <dbReference type="RuleBase" id="RU003404"/>
    </source>
</evidence>
<dbReference type="AlphaFoldDB" id="A0A516EZF1"/>
<evidence type="ECO:0000256" key="7">
    <source>
        <dbReference type="ARBA" id="ARBA00022792"/>
    </source>
</evidence>
<sequence>MAFKFNEVLGCVFMVLGWGVMSMIPFFDSMILVEYSIWLSSNLSVNLTVLLDQISGLFMAAIFLISGSVLVYCSWYMGDETYYSRFIYLVIFFVLSMMSLIMIPNLIALLLGWDGLGITSFLLVVYYQNNKSLGAGMVTVLTNRVGDAILLSIIGVFCSEGTWALFEFFPSVKYVWVPFLLVMAAITKSAQIPYSAWLPAAMAAPTPVSALVHSSTLVTAGVYLLIRGYPMLSQSDFSLGVLKCLSLLTLVMAGSVALVEVDLKKIVALSTLSQLSMMLFAISICLPKVAFFHLITHAMFKSLLFLSAGVVIHSSLKWQDIRSLGKNWARVPVSMSCVTVASLSLCGMPFLSGFYSKDLIIEMSFQSGDSLLIYLMLIVGTLFTSWYSVRLSFNLFLGVNKSVSPIIHEKEAVSVKFAYSGLLFSSVVMGFLLVCLCSDLDLTAMVENIEKFIVMSLVIMSVSIVEFSSKWSGKTPFIFFKGVYSYLASMWHFKPLLAQFSPMLGLSLAGVISVSMEKGWLEKIGPQGVYSAIQVFGVSNQKSQSYHFLKTSLGLLFSLFFLIVLMVNL</sequence>
<dbReference type="InterPro" id="IPR010934">
    <property type="entry name" value="NADH_DH_su5_C"/>
</dbReference>
<comment type="similarity">
    <text evidence="16">Belongs to the complex I subunit 5 family.</text>
</comment>
<accession>A0A516EZF1</accession>
<dbReference type="PRINTS" id="PR01434">
    <property type="entry name" value="NADHDHGNASE5"/>
</dbReference>
<comment type="catalytic activity">
    <reaction evidence="15 16">
        <text>a ubiquinone + NADH + 5 H(+)(in) = a ubiquinol + NAD(+) + 4 H(+)(out)</text>
        <dbReference type="Rhea" id="RHEA:29091"/>
        <dbReference type="Rhea" id="RHEA-COMP:9565"/>
        <dbReference type="Rhea" id="RHEA-COMP:9566"/>
        <dbReference type="ChEBI" id="CHEBI:15378"/>
        <dbReference type="ChEBI" id="CHEBI:16389"/>
        <dbReference type="ChEBI" id="CHEBI:17976"/>
        <dbReference type="ChEBI" id="CHEBI:57540"/>
        <dbReference type="ChEBI" id="CHEBI:57945"/>
        <dbReference type="EC" id="7.1.1.2"/>
    </reaction>
</comment>
<dbReference type="Pfam" id="PF06455">
    <property type="entry name" value="NADH5_C"/>
    <property type="match status" value="1"/>
</dbReference>
<dbReference type="GO" id="GO:0042773">
    <property type="term" value="P:ATP synthesis coupled electron transport"/>
    <property type="evidence" value="ECO:0007669"/>
    <property type="project" value="InterPro"/>
</dbReference>
<evidence type="ECO:0000256" key="2">
    <source>
        <dbReference type="ARBA" id="ARBA00012944"/>
    </source>
</evidence>
<dbReference type="InterPro" id="IPR003945">
    <property type="entry name" value="NU5C-like"/>
</dbReference>
<feature type="transmembrane region" description="Helical" evidence="16">
    <location>
        <begin position="148"/>
        <end position="169"/>
    </location>
</feature>
<evidence type="ECO:0000259" key="19">
    <source>
        <dbReference type="Pfam" id="PF06455"/>
    </source>
</evidence>
<keyword evidence="6 16" id="KW-0812">Transmembrane</keyword>
<keyword evidence="4 16" id="KW-0813">Transport</keyword>
<feature type="domain" description="NADH-Ubiquinone oxidoreductase (complex I) chain 5 N-terminal" evidence="18">
    <location>
        <begin position="38"/>
        <end position="86"/>
    </location>
</feature>
<organism evidence="20">
    <name type="scientific">Bathymodiolus thermophilus</name>
    <name type="common">Mussel</name>
    <dbReference type="NCBI Taxonomy" id="12966"/>
    <lineage>
        <taxon>Eukaryota</taxon>
        <taxon>Metazoa</taxon>
        <taxon>Spiralia</taxon>
        <taxon>Lophotrochozoa</taxon>
        <taxon>Mollusca</taxon>
        <taxon>Bivalvia</taxon>
        <taxon>Autobranchia</taxon>
        <taxon>Pteriomorphia</taxon>
        <taxon>Mytilida</taxon>
        <taxon>Mytiloidea</taxon>
        <taxon>Mytilidae</taxon>
        <taxon>Bathymodiolinae</taxon>
        <taxon>Bathymodiolus</taxon>
    </lineage>
</organism>
<feature type="transmembrane region" description="Helical" evidence="16">
    <location>
        <begin position="548"/>
        <end position="567"/>
    </location>
</feature>
<dbReference type="GO" id="GO:0008137">
    <property type="term" value="F:NADH dehydrogenase (ubiquinone) activity"/>
    <property type="evidence" value="ECO:0007669"/>
    <property type="project" value="UniProtKB-EC"/>
</dbReference>
<keyword evidence="11 16" id="KW-0520">NAD</keyword>
<dbReference type="EMBL" id="MK721544">
    <property type="protein sequence ID" value="QDO71879.1"/>
    <property type="molecule type" value="Genomic_DNA"/>
</dbReference>
<evidence type="ECO:0000256" key="15">
    <source>
        <dbReference type="ARBA" id="ARBA00049551"/>
    </source>
</evidence>
<dbReference type="Pfam" id="PF00662">
    <property type="entry name" value="Proton_antipo_N"/>
    <property type="match status" value="1"/>
</dbReference>
<keyword evidence="8" id="KW-1278">Translocase</keyword>
<proteinExistence type="inferred from homology"/>
<dbReference type="PANTHER" id="PTHR42829:SF2">
    <property type="entry name" value="NADH-UBIQUINONE OXIDOREDUCTASE CHAIN 5"/>
    <property type="match status" value="1"/>
</dbReference>
<evidence type="ECO:0000259" key="18">
    <source>
        <dbReference type="Pfam" id="PF00662"/>
    </source>
</evidence>
<evidence type="ECO:0000256" key="3">
    <source>
        <dbReference type="ARBA" id="ARBA00021096"/>
    </source>
</evidence>
<keyword evidence="12 16" id="KW-0830">Ubiquinone</keyword>
<feature type="transmembrane region" description="Helical" evidence="16">
    <location>
        <begin position="238"/>
        <end position="259"/>
    </location>
</feature>
<feature type="transmembrane region" description="Helical" evidence="16">
    <location>
        <begin position="176"/>
        <end position="196"/>
    </location>
</feature>
<evidence type="ECO:0000256" key="8">
    <source>
        <dbReference type="ARBA" id="ARBA00022967"/>
    </source>
</evidence>
<evidence type="ECO:0000256" key="5">
    <source>
        <dbReference type="ARBA" id="ARBA00022660"/>
    </source>
</evidence>
<evidence type="ECO:0000256" key="1">
    <source>
        <dbReference type="ARBA" id="ARBA00004448"/>
    </source>
</evidence>
<dbReference type="GO" id="GO:0015990">
    <property type="term" value="P:electron transport coupled proton transport"/>
    <property type="evidence" value="ECO:0007669"/>
    <property type="project" value="TreeGrafter"/>
</dbReference>
<evidence type="ECO:0000256" key="12">
    <source>
        <dbReference type="ARBA" id="ARBA00023075"/>
    </source>
</evidence>
<dbReference type="GO" id="GO:0003954">
    <property type="term" value="F:NADH dehydrogenase activity"/>
    <property type="evidence" value="ECO:0007669"/>
    <property type="project" value="TreeGrafter"/>
</dbReference>
<geneLocation type="mitochondrion" evidence="20"/>
<comment type="function">
    <text evidence="16">Core subunit of the mitochondrial membrane respiratory chain NADH dehydrogenase (Complex I) which catalyzes electron transfer from NADH through the respiratory chain, using ubiquinone as an electron acceptor. Essential for the catalytic activity and assembly of complex I.</text>
</comment>
<evidence type="ECO:0000256" key="4">
    <source>
        <dbReference type="ARBA" id="ARBA00022448"/>
    </source>
</evidence>
<evidence type="ECO:0000256" key="13">
    <source>
        <dbReference type="ARBA" id="ARBA00023128"/>
    </source>
</evidence>
<keyword evidence="9" id="KW-0249">Electron transport</keyword>
<keyword evidence="14 16" id="KW-0472">Membrane</keyword>
<evidence type="ECO:0000256" key="6">
    <source>
        <dbReference type="ARBA" id="ARBA00022692"/>
    </source>
</evidence>
<feature type="transmembrane region" description="Helical" evidence="16">
    <location>
        <begin position="54"/>
        <end position="77"/>
    </location>
</feature>
<evidence type="ECO:0000256" key="9">
    <source>
        <dbReference type="ARBA" id="ARBA00022982"/>
    </source>
</evidence>
<evidence type="ECO:0000313" key="20">
    <source>
        <dbReference type="EMBL" id="QDO71879.1"/>
    </source>
</evidence>
<dbReference type="InterPro" id="IPR001750">
    <property type="entry name" value="ND/Mrp_TM"/>
</dbReference>
<feature type="transmembrane region" description="Helical" evidence="16">
    <location>
        <begin position="83"/>
        <end position="103"/>
    </location>
</feature>
<feature type="transmembrane region" description="Helical" evidence="16">
    <location>
        <begin position="417"/>
        <end position="440"/>
    </location>
</feature>
<feature type="transmembrane region" description="Helical" evidence="16">
    <location>
        <begin position="371"/>
        <end position="389"/>
    </location>
</feature>
<feature type="transmembrane region" description="Helical" evidence="16">
    <location>
        <begin position="208"/>
        <end position="226"/>
    </location>
</feature>
<feature type="transmembrane region" description="Helical" evidence="16">
    <location>
        <begin position="298"/>
        <end position="316"/>
    </location>
</feature>
<feature type="transmembrane region" description="Helical" evidence="16">
    <location>
        <begin position="491"/>
        <end position="514"/>
    </location>
</feature>
<evidence type="ECO:0000256" key="14">
    <source>
        <dbReference type="ARBA" id="ARBA00023136"/>
    </source>
</evidence>